<dbReference type="Proteomes" id="UP000193749">
    <property type="component" value="Unassembled WGS sequence"/>
</dbReference>
<accession>A0A1X1EY20</accession>
<dbReference type="EMBL" id="MLJI01000001">
    <property type="protein sequence ID" value="ORM94930.1"/>
    <property type="molecule type" value="Genomic_DNA"/>
</dbReference>
<feature type="region of interest" description="Disordered" evidence="1">
    <location>
        <begin position="44"/>
        <end position="66"/>
    </location>
</feature>
<evidence type="ECO:0000256" key="1">
    <source>
        <dbReference type="SAM" id="MobiDB-lite"/>
    </source>
</evidence>
<keyword evidence="3" id="KW-1185">Reference proteome</keyword>
<name>A0A1X1EY20_PANCY</name>
<evidence type="ECO:0000313" key="2">
    <source>
        <dbReference type="EMBL" id="ORM94930.1"/>
    </source>
</evidence>
<organism evidence="2 3">
    <name type="scientific">Pantoea cypripedii</name>
    <name type="common">Pectobacterium cypripedii</name>
    <name type="synonym">Erwinia cypripedii</name>
    <dbReference type="NCBI Taxonomy" id="55209"/>
    <lineage>
        <taxon>Bacteria</taxon>
        <taxon>Pseudomonadati</taxon>
        <taxon>Pseudomonadota</taxon>
        <taxon>Gammaproteobacteria</taxon>
        <taxon>Enterobacterales</taxon>
        <taxon>Erwiniaceae</taxon>
        <taxon>Pantoea</taxon>
    </lineage>
</organism>
<reference evidence="2 3" key="1">
    <citation type="journal article" date="2017" name="Antonie Van Leeuwenhoek">
        <title>Phylogenomic resolution of the bacterial genus Pantoea and its relationship with Erwinia and Tatumella.</title>
        <authorList>
            <person name="Palmer M."/>
            <person name="Steenkamp E.T."/>
            <person name="Coetzee M.P."/>
            <person name="Chan W.Y."/>
            <person name="van Zyl E."/>
            <person name="De Maayer P."/>
            <person name="Coutinho T.A."/>
            <person name="Blom J."/>
            <person name="Smits T.H."/>
            <person name="Duffy B."/>
            <person name="Venter S.N."/>
        </authorList>
    </citation>
    <scope>NUCLEOTIDE SEQUENCE [LARGE SCALE GENOMIC DNA]</scope>
    <source>
        <strain evidence="2 3">LMG 2657</strain>
    </source>
</reference>
<evidence type="ECO:0000313" key="3">
    <source>
        <dbReference type="Proteomes" id="UP000193749"/>
    </source>
</evidence>
<proteinExistence type="predicted"/>
<feature type="compositionally biased region" description="Polar residues" evidence="1">
    <location>
        <begin position="44"/>
        <end position="54"/>
    </location>
</feature>
<feature type="compositionally biased region" description="Basic and acidic residues" evidence="1">
    <location>
        <begin position="55"/>
        <end position="66"/>
    </location>
</feature>
<dbReference type="AlphaFoldDB" id="A0A1X1EY20"/>
<comment type="caution">
    <text evidence="2">The sequence shown here is derived from an EMBL/GenBank/DDBJ whole genome shotgun (WGS) entry which is preliminary data.</text>
</comment>
<gene>
    <name evidence="2" type="ORF">HA50_16890</name>
</gene>
<protein>
    <submittedName>
        <fullName evidence="2">Uncharacterized protein</fullName>
    </submittedName>
</protein>
<sequence>MRVEDVFSRASLGTRFTRTQVTPRSSALNAVVEDAQMFQMVIPTPQSLQRMQSSKNRDETKKTDQKVCRKTVRDSYLVKEYPLSLLRRSPFSKANGFTARRHRLSGHDGFGMQSPKGAPLRLPGHWHVALRNVTTMQIVDRVGITFQVVNQNRKLPLV</sequence>